<keyword evidence="4 6" id="KW-0378">Hydrolase</keyword>
<dbReference type="NCBIfam" id="TIGR01388">
    <property type="entry name" value="rnd"/>
    <property type="match status" value="1"/>
</dbReference>
<dbReference type="InterPro" id="IPR010997">
    <property type="entry name" value="HRDC-like_sf"/>
</dbReference>
<keyword evidence="3 6" id="KW-0540">Nuclease</keyword>
<name>A0A2S5TLQ7_9GAMM</name>
<comment type="caution">
    <text evidence="8">The sequence shown here is derived from an EMBL/GenBank/DDBJ whole genome shotgun (WGS) entry which is preliminary data.</text>
</comment>
<dbReference type="SMART" id="SM00474">
    <property type="entry name" value="35EXOc"/>
    <property type="match status" value="1"/>
</dbReference>
<dbReference type="InterPro" id="IPR002562">
    <property type="entry name" value="3'-5'_exonuclease_dom"/>
</dbReference>
<dbReference type="EC" id="3.1.13.5" evidence="6"/>
<dbReference type="PANTHER" id="PTHR47649:SF1">
    <property type="entry name" value="RIBONUCLEASE D"/>
    <property type="match status" value="1"/>
</dbReference>
<comment type="similarity">
    <text evidence="6">Belongs to the RNase D family.</text>
</comment>
<dbReference type="Pfam" id="PF00570">
    <property type="entry name" value="HRDC"/>
    <property type="match status" value="1"/>
</dbReference>
<dbReference type="InterPro" id="IPR044876">
    <property type="entry name" value="HRDC_dom_sf"/>
</dbReference>
<dbReference type="EMBL" id="PSNW01000001">
    <property type="protein sequence ID" value="PPE75925.1"/>
    <property type="molecule type" value="Genomic_DNA"/>
</dbReference>
<dbReference type="GO" id="GO:0000166">
    <property type="term" value="F:nucleotide binding"/>
    <property type="evidence" value="ECO:0007669"/>
    <property type="project" value="InterPro"/>
</dbReference>
<dbReference type="GO" id="GO:0042780">
    <property type="term" value="P:tRNA 3'-end processing"/>
    <property type="evidence" value="ECO:0007669"/>
    <property type="project" value="UniProtKB-UniRule"/>
</dbReference>
<dbReference type="InterPro" id="IPR051086">
    <property type="entry name" value="RNase_D-like"/>
</dbReference>
<dbReference type="PANTHER" id="PTHR47649">
    <property type="entry name" value="RIBONUCLEASE D"/>
    <property type="match status" value="1"/>
</dbReference>
<dbReference type="GO" id="GO:0008408">
    <property type="term" value="F:3'-5' exonuclease activity"/>
    <property type="evidence" value="ECO:0007669"/>
    <property type="project" value="InterPro"/>
</dbReference>
<dbReference type="RefSeq" id="WP_104228890.1">
    <property type="nucleotide sequence ID" value="NZ_PSNW01000001.1"/>
</dbReference>
<feature type="domain" description="HRDC" evidence="7">
    <location>
        <begin position="210"/>
        <end position="290"/>
    </location>
</feature>
<dbReference type="OrthoDB" id="9800549at2"/>
<evidence type="ECO:0000256" key="5">
    <source>
        <dbReference type="ARBA" id="ARBA00022839"/>
    </source>
</evidence>
<dbReference type="AlphaFoldDB" id="A0A2S5TLQ7"/>
<keyword evidence="9" id="KW-1185">Reference proteome</keyword>
<dbReference type="SUPFAM" id="SSF53098">
    <property type="entry name" value="Ribonuclease H-like"/>
    <property type="match status" value="1"/>
</dbReference>
<dbReference type="InterPro" id="IPR006292">
    <property type="entry name" value="RNase_D"/>
</dbReference>
<dbReference type="HAMAP" id="MF_01899">
    <property type="entry name" value="RNase_D"/>
    <property type="match status" value="1"/>
</dbReference>
<evidence type="ECO:0000313" key="9">
    <source>
        <dbReference type="Proteomes" id="UP000238220"/>
    </source>
</evidence>
<dbReference type="GO" id="GO:0033890">
    <property type="term" value="F:ribonuclease D activity"/>
    <property type="evidence" value="ECO:0007669"/>
    <property type="project" value="UniProtKB-UniRule"/>
</dbReference>
<evidence type="ECO:0000259" key="7">
    <source>
        <dbReference type="PROSITE" id="PS50967"/>
    </source>
</evidence>
<keyword evidence="2 6" id="KW-0819">tRNA processing</keyword>
<dbReference type="CDD" id="cd06142">
    <property type="entry name" value="RNaseD_exo"/>
    <property type="match status" value="1"/>
</dbReference>
<dbReference type="Pfam" id="PF01612">
    <property type="entry name" value="DNA_pol_A_exo1"/>
    <property type="match status" value="1"/>
</dbReference>
<dbReference type="Gene3D" id="3.30.420.10">
    <property type="entry name" value="Ribonuclease H-like superfamily/Ribonuclease H"/>
    <property type="match status" value="1"/>
</dbReference>
<dbReference type="GO" id="GO:0003676">
    <property type="term" value="F:nucleic acid binding"/>
    <property type="evidence" value="ECO:0007669"/>
    <property type="project" value="InterPro"/>
</dbReference>
<dbReference type="InterPro" id="IPR012337">
    <property type="entry name" value="RNaseH-like_sf"/>
</dbReference>
<dbReference type="GO" id="GO:0005737">
    <property type="term" value="C:cytoplasm"/>
    <property type="evidence" value="ECO:0007669"/>
    <property type="project" value="UniProtKB-SubCell"/>
</dbReference>
<dbReference type="Proteomes" id="UP000238220">
    <property type="component" value="Unassembled WGS sequence"/>
</dbReference>
<dbReference type="InterPro" id="IPR002121">
    <property type="entry name" value="HRDC_dom"/>
</dbReference>
<dbReference type="Gene3D" id="1.10.150.80">
    <property type="entry name" value="HRDC domain"/>
    <property type="match status" value="1"/>
</dbReference>
<dbReference type="InterPro" id="IPR036397">
    <property type="entry name" value="RNaseH_sf"/>
</dbReference>
<evidence type="ECO:0000256" key="2">
    <source>
        <dbReference type="ARBA" id="ARBA00022694"/>
    </source>
</evidence>
<sequence length="362" mass="40103">MPTPFINTPAPLAALAQGWAGRDWLAIDTEFVRVDTYHARLCLIQVGDGTDSVCVDPLAIKDLKPLLDVLAQPRITKVLHSASQDYEIFVQLTGAAPAPLFDSQIAATLLGYGDQIGYAGLIEKLCGVTLDKSLSRTDWARRPLSEAELAYAAADVKYLAEIYPRLREELVASGRLAWLEEDCARLCDPLRYRTAPEEAWQRLKGLARLPAREQQVAAALTAWRETEAQARNRPRKWILDDEPVYRLAERKPQTLAQLEALQVLPPKTLERHGERLLALVAQGLAAPAEVLATDEQLSPEQKARLKALQARLADIATGLKLPPTFIAPRADMLALLLEGDRGQVPLLQGWRRRVAGEELLKL</sequence>
<gene>
    <name evidence="6 8" type="primary">rnd</name>
    <name evidence="8" type="ORF">C3942_03325</name>
</gene>
<keyword evidence="1 6" id="KW-0963">Cytoplasm</keyword>
<comment type="function">
    <text evidence="6">Exonuclease involved in the 3' processing of various precursor tRNAs. Initiates hydrolysis at the 3'-terminus of an RNA molecule and releases 5'-mononucleotides.</text>
</comment>
<protein>
    <recommendedName>
        <fullName evidence="6">Ribonuclease D</fullName>
        <shortName evidence="6">RNase D</shortName>
        <ecNumber evidence="6">3.1.13.5</ecNumber>
    </recommendedName>
</protein>
<comment type="cofactor">
    <cofactor evidence="6">
        <name>a divalent metal cation</name>
        <dbReference type="ChEBI" id="CHEBI:60240"/>
    </cofactor>
</comment>
<evidence type="ECO:0000256" key="6">
    <source>
        <dbReference type="HAMAP-Rule" id="MF_01899"/>
    </source>
</evidence>
<reference evidence="8 9" key="1">
    <citation type="submission" date="2018-02" db="EMBL/GenBank/DDBJ databases">
        <title>Genome sequencing of Solimonas sp. HR-BB.</title>
        <authorList>
            <person name="Lee Y."/>
            <person name="Jeon C.O."/>
        </authorList>
    </citation>
    <scope>NUCLEOTIDE SEQUENCE [LARGE SCALE GENOMIC DNA]</scope>
    <source>
        <strain evidence="8 9">HR-BB</strain>
    </source>
</reference>
<accession>A0A2S5TLQ7</accession>
<keyword evidence="5 6" id="KW-0269">Exonuclease</keyword>
<organism evidence="8 9">
    <name type="scientific">Solimonas fluminis</name>
    <dbReference type="NCBI Taxonomy" id="2086571"/>
    <lineage>
        <taxon>Bacteria</taxon>
        <taxon>Pseudomonadati</taxon>
        <taxon>Pseudomonadota</taxon>
        <taxon>Gammaproteobacteria</taxon>
        <taxon>Nevskiales</taxon>
        <taxon>Nevskiaceae</taxon>
        <taxon>Solimonas</taxon>
    </lineage>
</organism>
<evidence type="ECO:0000256" key="1">
    <source>
        <dbReference type="ARBA" id="ARBA00022490"/>
    </source>
</evidence>
<evidence type="ECO:0000313" key="8">
    <source>
        <dbReference type="EMBL" id="PPE75925.1"/>
    </source>
</evidence>
<comment type="catalytic activity">
    <reaction evidence="6">
        <text>Exonucleolytic cleavage that removes extra residues from the 3'-terminus of tRNA to produce 5'-mononucleotides.</text>
        <dbReference type="EC" id="3.1.13.5"/>
    </reaction>
</comment>
<evidence type="ECO:0000256" key="4">
    <source>
        <dbReference type="ARBA" id="ARBA00022801"/>
    </source>
</evidence>
<dbReference type="PROSITE" id="PS50967">
    <property type="entry name" value="HRDC"/>
    <property type="match status" value="1"/>
</dbReference>
<proteinExistence type="inferred from homology"/>
<dbReference type="SUPFAM" id="SSF47819">
    <property type="entry name" value="HRDC-like"/>
    <property type="match status" value="2"/>
</dbReference>
<evidence type="ECO:0000256" key="3">
    <source>
        <dbReference type="ARBA" id="ARBA00022722"/>
    </source>
</evidence>
<comment type="subcellular location">
    <subcellularLocation>
        <location evidence="6">Cytoplasm</location>
    </subcellularLocation>
</comment>